<keyword evidence="2" id="KW-1185">Reference proteome</keyword>
<accession>A0A4V6QBW2</accession>
<reference evidence="1 2" key="1">
    <citation type="submission" date="2019-03" db="EMBL/GenBank/DDBJ databases">
        <title>Genomic Encyclopedia of Type Strains, Phase IV (KMG-IV): sequencing the most valuable type-strain genomes for metagenomic binning, comparative biology and taxonomic classification.</title>
        <authorList>
            <person name="Goeker M."/>
        </authorList>
    </citation>
    <scope>NUCLEOTIDE SEQUENCE [LARGE SCALE GENOMIC DNA]</scope>
    <source>
        <strain evidence="1 2">DSM 16326</strain>
    </source>
</reference>
<dbReference type="OrthoDB" id="5801371at2"/>
<dbReference type="EMBL" id="SOQX01000004">
    <property type="protein sequence ID" value="TDY00995.1"/>
    <property type="molecule type" value="Genomic_DNA"/>
</dbReference>
<sequence length="72" mass="8476">MAIAEDPVVGNWYTNRNGELLRLRLAVYRHDYLSALLLEYLDGQREIISVTEWYALELHRDMISISQRHVST</sequence>
<dbReference type="RefSeq" id="WP_134083541.1">
    <property type="nucleotide sequence ID" value="NZ_SOQX01000004.1"/>
</dbReference>
<name>A0A4V6QBW2_9GAMM</name>
<organism evidence="1 2">
    <name type="scientific">Thiohalophilus thiocyanatoxydans</name>
    <dbReference type="NCBI Taxonomy" id="381308"/>
    <lineage>
        <taxon>Bacteria</taxon>
        <taxon>Pseudomonadati</taxon>
        <taxon>Pseudomonadota</taxon>
        <taxon>Gammaproteobacteria</taxon>
        <taxon>Thiohalomonadales</taxon>
        <taxon>Thiohalophilaceae</taxon>
        <taxon>Thiohalophilus</taxon>
    </lineage>
</organism>
<protein>
    <submittedName>
        <fullName evidence="1">Uncharacterized protein</fullName>
    </submittedName>
</protein>
<dbReference type="AlphaFoldDB" id="A0A4V6QBW2"/>
<dbReference type="Proteomes" id="UP000294914">
    <property type="component" value="Unassembled WGS sequence"/>
</dbReference>
<evidence type="ECO:0000313" key="1">
    <source>
        <dbReference type="EMBL" id="TDY00995.1"/>
    </source>
</evidence>
<evidence type="ECO:0000313" key="2">
    <source>
        <dbReference type="Proteomes" id="UP000294914"/>
    </source>
</evidence>
<proteinExistence type="predicted"/>
<comment type="caution">
    <text evidence="1">The sequence shown here is derived from an EMBL/GenBank/DDBJ whole genome shotgun (WGS) entry which is preliminary data.</text>
</comment>
<gene>
    <name evidence="1" type="ORF">EDC23_1741</name>
</gene>